<keyword evidence="1" id="KW-0812">Transmembrane</keyword>
<dbReference type="EMBL" id="QWKX01000010">
    <property type="protein sequence ID" value="RIH78909.1"/>
    <property type="molecule type" value="Genomic_DNA"/>
</dbReference>
<name>A0A399E6R9_9DEIN</name>
<comment type="caution">
    <text evidence="2">The sequence shown here is derived from an EMBL/GenBank/DDBJ whole genome shotgun (WGS) entry which is preliminary data.</text>
</comment>
<protein>
    <submittedName>
        <fullName evidence="2">Uncharacterized protein</fullName>
    </submittedName>
</protein>
<proteinExistence type="predicted"/>
<dbReference type="AlphaFoldDB" id="A0A399E6R9"/>
<reference evidence="2 3" key="1">
    <citation type="submission" date="2018-08" db="EMBL/GenBank/DDBJ databases">
        <title>Meiothermus cateniformans JCM 15151 genome sequencing project.</title>
        <authorList>
            <person name="Da Costa M.S."/>
            <person name="Albuquerque L."/>
            <person name="Raposo P."/>
            <person name="Froufe H.J.C."/>
            <person name="Barroso C.S."/>
            <person name="Egas C."/>
        </authorList>
    </citation>
    <scope>NUCLEOTIDE SEQUENCE [LARGE SCALE GENOMIC DNA]</scope>
    <source>
        <strain evidence="2 3">JCM 15151</strain>
    </source>
</reference>
<keyword evidence="1" id="KW-0472">Membrane</keyword>
<evidence type="ECO:0000313" key="3">
    <source>
        <dbReference type="Proteomes" id="UP000266089"/>
    </source>
</evidence>
<gene>
    <name evidence="2" type="ORF">Mcate_00622</name>
</gene>
<dbReference type="Proteomes" id="UP000266089">
    <property type="component" value="Unassembled WGS sequence"/>
</dbReference>
<organism evidence="2 3">
    <name type="scientific">Meiothermus taiwanensis</name>
    <dbReference type="NCBI Taxonomy" id="172827"/>
    <lineage>
        <taxon>Bacteria</taxon>
        <taxon>Thermotogati</taxon>
        <taxon>Deinococcota</taxon>
        <taxon>Deinococci</taxon>
        <taxon>Thermales</taxon>
        <taxon>Thermaceae</taxon>
        <taxon>Meiothermus</taxon>
    </lineage>
</organism>
<evidence type="ECO:0000313" key="2">
    <source>
        <dbReference type="EMBL" id="RIH78909.1"/>
    </source>
</evidence>
<sequence>MASHTMPAVSKAALSPSGSRLHLFRPRFVYLWVRLWAVPIPIVLFAPLVVLEFFLLLSTRILGKAQAPDPQVEAALRGQIGELRRMPPFVLLEVEVRPRAFEARAPRQVYVKMGLW</sequence>
<evidence type="ECO:0000256" key="1">
    <source>
        <dbReference type="SAM" id="Phobius"/>
    </source>
</evidence>
<feature type="transmembrane region" description="Helical" evidence="1">
    <location>
        <begin position="35"/>
        <end position="57"/>
    </location>
</feature>
<keyword evidence="1" id="KW-1133">Transmembrane helix</keyword>
<accession>A0A399E6R9</accession>